<evidence type="ECO:0000256" key="1">
    <source>
        <dbReference type="ARBA" id="ARBA00001947"/>
    </source>
</evidence>
<evidence type="ECO:0000256" key="3">
    <source>
        <dbReference type="ARBA" id="ARBA00010044"/>
    </source>
</evidence>
<dbReference type="SUPFAM" id="SSF52540">
    <property type="entry name" value="P-loop containing nucleoside triphosphate hydrolases"/>
    <property type="match status" value="1"/>
</dbReference>
<comment type="similarity">
    <text evidence="4">In the N-terminal section; belongs to the AAA ATPase family.</text>
</comment>
<keyword evidence="10" id="KW-0862">Zinc</keyword>
<feature type="domain" description="AAA+ ATPase" evidence="18">
    <location>
        <begin position="301"/>
        <end position="442"/>
    </location>
</feature>
<dbReference type="InterPro" id="IPR050928">
    <property type="entry name" value="ATP-dep_Zn_Metalloprotease"/>
</dbReference>
<evidence type="ECO:0000256" key="4">
    <source>
        <dbReference type="ARBA" id="ARBA00010550"/>
    </source>
</evidence>
<keyword evidence="14" id="KW-0496">Mitochondrion</keyword>
<feature type="compositionally biased region" description="Acidic residues" evidence="16">
    <location>
        <begin position="735"/>
        <end position="744"/>
    </location>
</feature>
<dbReference type="InterPro" id="IPR027417">
    <property type="entry name" value="P-loop_NTPase"/>
</dbReference>
<dbReference type="PANTHER" id="PTHR43655">
    <property type="entry name" value="ATP-DEPENDENT PROTEASE"/>
    <property type="match status" value="1"/>
</dbReference>
<dbReference type="FunFam" id="3.40.50.300:FF:000001">
    <property type="entry name" value="ATP-dependent zinc metalloprotease FtsH"/>
    <property type="match status" value="1"/>
</dbReference>
<gene>
    <name evidence="19" type="ORF">HMPREF1544_03266</name>
</gene>
<keyword evidence="5" id="KW-0645">Protease</keyword>
<evidence type="ECO:0000256" key="15">
    <source>
        <dbReference type="ARBA" id="ARBA00023136"/>
    </source>
</evidence>
<dbReference type="Gene3D" id="3.40.50.300">
    <property type="entry name" value="P-loop containing nucleotide triphosphate hydrolases"/>
    <property type="match status" value="1"/>
</dbReference>
<dbReference type="OrthoDB" id="1413014at2759"/>
<reference evidence="20" key="1">
    <citation type="submission" date="2013-05" db="EMBL/GenBank/DDBJ databases">
        <title>The Genome sequence of Mucor circinelloides f. circinelloides 1006PhL.</title>
        <authorList>
            <consortium name="The Broad Institute Genomics Platform"/>
            <person name="Cuomo C."/>
            <person name="Earl A."/>
            <person name="Findley K."/>
            <person name="Lee S.C."/>
            <person name="Walker B."/>
            <person name="Young S."/>
            <person name="Zeng Q."/>
            <person name="Gargeya S."/>
            <person name="Fitzgerald M."/>
            <person name="Haas B."/>
            <person name="Abouelleil A."/>
            <person name="Allen A.W."/>
            <person name="Alvarado L."/>
            <person name="Arachchi H.M."/>
            <person name="Berlin A.M."/>
            <person name="Chapman S.B."/>
            <person name="Gainer-Dewar J."/>
            <person name="Goldberg J."/>
            <person name="Griggs A."/>
            <person name="Gujja S."/>
            <person name="Hansen M."/>
            <person name="Howarth C."/>
            <person name="Imamovic A."/>
            <person name="Ireland A."/>
            <person name="Larimer J."/>
            <person name="McCowan C."/>
            <person name="Murphy C."/>
            <person name="Pearson M."/>
            <person name="Poon T.W."/>
            <person name="Priest M."/>
            <person name="Roberts A."/>
            <person name="Saif S."/>
            <person name="Shea T."/>
            <person name="Sisk P."/>
            <person name="Sykes S."/>
            <person name="Wortman J."/>
            <person name="Nusbaum C."/>
            <person name="Birren B."/>
        </authorList>
    </citation>
    <scope>NUCLEOTIDE SEQUENCE [LARGE SCALE GENOMIC DNA]</scope>
    <source>
        <strain evidence="20">1006PhL</strain>
    </source>
</reference>
<dbReference type="FunFam" id="1.20.58.760:FF:000003">
    <property type="entry name" value="AFG3-like AAA ATPase 2"/>
    <property type="match status" value="1"/>
</dbReference>
<dbReference type="VEuPathDB" id="FungiDB:HMPREF1544_03266"/>
<dbReference type="GO" id="GO:0016887">
    <property type="term" value="F:ATP hydrolysis activity"/>
    <property type="evidence" value="ECO:0007669"/>
    <property type="project" value="InterPro"/>
</dbReference>
<dbReference type="PANTHER" id="PTHR43655:SF2">
    <property type="entry name" value="AFG3 LIKE MATRIX AAA PEPTIDASE SUBUNIT 2, ISOFORM A"/>
    <property type="match status" value="1"/>
</dbReference>
<dbReference type="InterPro" id="IPR003960">
    <property type="entry name" value="ATPase_AAA_CS"/>
</dbReference>
<evidence type="ECO:0000256" key="17">
    <source>
        <dbReference type="SAM" id="Phobius"/>
    </source>
</evidence>
<dbReference type="InterPro" id="IPR003593">
    <property type="entry name" value="AAA+_ATPase"/>
</dbReference>
<evidence type="ECO:0000256" key="8">
    <source>
        <dbReference type="ARBA" id="ARBA00022741"/>
    </source>
</evidence>
<dbReference type="OMA" id="INWFQEL"/>
<keyword evidence="9" id="KW-0378">Hydrolase</keyword>
<keyword evidence="11" id="KW-0067">ATP-binding</keyword>
<name>S2K3N8_MUCC1</name>
<keyword evidence="15 17" id="KW-0472">Membrane</keyword>
<proteinExistence type="inferred from homology"/>
<keyword evidence="7" id="KW-0479">Metal-binding</keyword>
<dbReference type="InParanoid" id="S2K3N8"/>
<organism evidence="19 20">
    <name type="scientific">Mucor circinelloides f. circinelloides (strain 1006PhL)</name>
    <name type="common">Mucormycosis agent</name>
    <name type="synonym">Calyptromyces circinelloides</name>
    <dbReference type="NCBI Taxonomy" id="1220926"/>
    <lineage>
        <taxon>Eukaryota</taxon>
        <taxon>Fungi</taxon>
        <taxon>Fungi incertae sedis</taxon>
        <taxon>Mucoromycota</taxon>
        <taxon>Mucoromycotina</taxon>
        <taxon>Mucoromycetes</taxon>
        <taxon>Mucorales</taxon>
        <taxon>Mucorineae</taxon>
        <taxon>Mucoraceae</taxon>
        <taxon>Mucor</taxon>
    </lineage>
</organism>
<dbReference type="InterPro" id="IPR037219">
    <property type="entry name" value="Peptidase_M41-like"/>
</dbReference>
<dbReference type="Pfam" id="PF06480">
    <property type="entry name" value="FtsH_ext"/>
    <property type="match status" value="1"/>
</dbReference>
<sequence length="744" mass="82388">MLNRLFLSKNKHLKGASALTYHKYLTFGQCKIRHFTASKYALAAKDQHPNNVPKGFESFFNNTRKKWDNASSFQSNQFKQDKGNDGKPPNKNNGYAALGPVLAVSIFLWTLLGISNSKGSFREVTFQDFKTNLLEKGLVKEVNVMNKSYVQVVLRPESKSYLAENPNAIFYFSIGSVDQFERQMESCQDKLGIPDNERIPISYHTTGNLANTLVQFVPTLLLIGFFIYMGRRASGGAGGLGGPSGGIFSIGKSKAKLFDKESDVRVKFKDVAGADEAKEEIMEFVKFLKNPKQFEKLGATIPKGAILSGPPGTGKTLLAKATAGEAGVPFLSVSGSEFVEMFVGVGSSRVRDMFATAKKNAPCIIFIDEIDAIGKARGKGGQMGGGNDERESTLNQLLVEMDGFNSSDHVVVLAGTNRPDVLDPALLRPGRFDRHVVIDKPDIAGRAEIFKVHLKPIKTQVNMEQLSRKLAALTPGFSGADIHNVCNEAALIAARHAKDEVDEKDFEDAIERVIAGLEKKSRVLSPEEKKTVAYHEAGHAVAGWYLKYADPLLKVSILPRSSGSLGYAQYLPKDQYLYSKKQLFDRACMTLGGRVSEEIFFDSITTGAHDDLQKVTKMAYAQVTTYGMNDKVGPLSFTDPQDQQQFQKPFSEQTGTLIDDEARKIVLDAYEHTRKLLTEKKDDIEKVAKLLLQKEVLTRDDMEHLLGKRPFQEFTVYDEYVRKKTISPPPFPEDSPPDSVDDGK</sequence>
<evidence type="ECO:0000256" key="6">
    <source>
        <dbReference type="ARBA" id="ARBA00022692"/>
    </source>
</evidence>
<evidence type="ECO:0000256" key="13">
    <source>
        <dbReference type="ARBA" id="ARBA00023049"/>
    </source>
</evidence>
<dbReference type="SMART" id="SM00382">
    <property type="entry name" value="AAA"/>
    <property type="match status" value="1"/>
</dbReference>
<evidence type="ECO:0000256" key="9">
    <source>
        <dbReference type="ARBA" id="ARBA00022801"/>
    </source>
</evidence>
<evidence type="ECO:0000256" key="11">
    <source>
        <dbReference type="ARBA" id="ARBA00022840"/>
    </source>
</evidence>
<feature type="transmembrane region" description="Helical" evidence="17">
    <location>
        <begin position="94"/>
        <end position="112"/>
    </location>
</feature>
<dbReference type="GO" id="GO:0005745">
    <property type="term" value="C:m-AAA complex"/>
    <property type="evidence" value="ECO:0007669"/>
    <property type="project" value="TreeGrafter"/>
</dbReference>
<keyword evidence="6 17" id="KW-0812">Transmembrane</keyword>
<dbReference type="Pfam" id="PF01434">
    <property type="entry name" value="Peptidase_M41"/>
    <property type="match status" value="1"/>
</dbReference>
<dbReference type="CDD" id="cd19501">
    <property type="entry name" value="RecA-like_FtsH"/>
    <property type="match status" value="1"/>
</dbReference>
<evidence type="ECO:0000256" key="7">
    <source>
        <dbReference type="ARBA" id="ARBA00022723"/>
    </source>
</evidence>
<dbReference type="GO" id="GO:0008270">
    <property type="term" value="F:zinc ion binding"/>
    <property type="evidence" value="ECO:0007669"/>
    <property type="project" value="InterPro"/>
</dbReference>
<dbReference type="InterPro" id="IPR003959">
    <property type="entry name" value="ATPase_AAA_core"/>
</dbReference>
<accession>S2K3N8</accession>
<dbReference type="eggNOG" id="KOG0731">
    <property type="taxonomic scope" value="Eukaryota"/>
</dbReference>
<evidence type="ECO:0000259" key="18">
    <source>
        <dbReference type="SMART" id="SM00382"/>
    </source>
</evidence>
<evidence type="ECO:0000256" key="2">
    <source>
        <dbReference type="ARBA" id="ARBA00004225"/>
    </source>
</evidence>
<dbReference type="InterPro" id="IPR011546">
    <property type="entry name" value="Pept_M41_FtsH_extracell"/>
</dbReference>
<dbReference type="Pfam" id="PF17862">
    <property type="entry name" value="AAA_lid_3"/>
    <property type="match status" value="1"/>
</dbReference>
<dbReference type="GO" id="GO:0034982">
    <property type="term" value="P:mitochondrial protein processing"/>
    <property type="evidence" value="ECO:0007669"/>
    <property type="project" value="TreeGrafter"/>
</dbReference>
<comment type="similarity">
    <text evidence="3">In the C-terminal section; belongs to the peptidase M41 family.</text>
</comment>
<comment type="subcellular location">
    <subcellularLocation>
        <location evidence="2">Mitochondrion membrane</location>
        <topology evidence="2">Multi-pass membrane protein</topology>
    </subcellularLocation>
</comment>
<evidence type="ECO:0000256" key="14">
    <source>
        <dbReference type="ARBA" id="ARBA00023128"/>
    </source>
</evidence>
<dbReference type="AlphaFoldDB" id="S2K3N8"/>
<evidence type="ECO:0000256" key="12">
    <source>
        <dbReference type="ARBA" id="ARBA00022989"/>
    </source>
</evidence>
<dbReference type="GO" id="GO:0004176">
    <property type="term" value="F:ATP-dependent peptidase activity"/>
    <property type="evidence" value="ECO:0007669"/>
    <property type="project" value="InterPro"/>
</dbReference>
<dbReference type="InterPro" id="IPR041569">
    <property type="entry name" value="AAA_lid_3"/>
</dbReference>
<dbReference type="MEROPS" id="M41.007"/>
<dbReference type="Gene3D" id="1.10.8.60">
    <property type="match status" value="1"/>
</dbReference>
<evidence type="ECO:0000256" key="16">
    <source>
        <dbReference type="SAM" id="MobiDB-lite"/>
    </source>
</evidence>
<dbReference type="NCBIfam" id="TIGR01241">
    <property type="entry name" value="FtsH_fam"/>
    <property type="match status" value="1"/>
</dbReference>
<dbReference type="SUPFAM" id="SSF140990">
    <property type="entry name" value="FtsH protease domain-like"/>
    <property type="match status" value="1"/>
</dbReference>
<evidence type="ECO:0000256" key="10">
    <source>
        <dbReference type="ARBA" id="ARBA00022833"/>
    </source>
</evidence>
<keyword evidence="13" id="KW-0482">Metalloprotease</keyword>
<dbReference type="GO" id="GO:0030163">
    <property type="term" value="P:protein catabolic process"/>
    <property type="evidence" value="ECO:0007669"/>
    <property type="project" value="UniProtKB-ARBA"/>
</dbReference>
<keyword evidence="12 17" id="KW-1133">Transmembrane helix</keyword>
<evidence type="ECO:0000256" key="5">
    <source>
        <dbReference type="ARBA" id="ARBA00022670"/>
    </source>
</evidence>
<dbReference type="InterPro" id="IPR000642">
    <property type="entry name" value="Peptidase_M41"/>
</dbReference>
<dbReference type="HAMAP" id="MF_01458">
    <property type="entry name" value="FtsH"/>
    <property type="match status" value="1"/>
</dbReference>
<dbReference type="FunFam" id="1.10.8.60:FF:000019">
    <property type="entry name" value="AFG3-like AAA ATPase 2"/>
    <property type="match status" value="1"/>
</dbReference>
<keyword evidence="8" id="KW-0547">Nucleotide-binding</keyword>
<dbReference type="PROSITE" id="PS00674">
    <property type="entry name" value="AAA"/>
    <property type="match status" value="1"/>
</dbReference>
<dbReference type="Pfam" id="PF00004">
    <property type="entry name" value="AAA"/>
    <property type="match status" value="1"/>
</dbReference>
<feature type="transmembrane region" description="Helical" evidence="17">
    <location>
        <begin position="208"/>
        <end position="229"/>
    </location>
</feature>
<evidence type="ECO:0000313" key="19">
    <source>
        <dbReference type="EMBL" id="EPB89883.1"/>
    </source>
</evidence>
<comment type="cofactor">
    <cofactor evidence="1">
        <name>Zn(2+)</name>
        <dbReference type="ChEBI" id="CHEBI:29105"/>
    </cofactor>
</comment>
<protein>
    <submittedName>
        <fullName evidence="19">AFG3 family protein</fullName>
    </submittedName>
</protein>
<dbReference type="FunCoup" id="S2K3N8">
    <property type="interactions" value="310"/>
</dbReference>
<evidence type="ECO:0000313" key="20">
    <source>
        <dbReference type="Proteomes" id="UP000014254"/>
    </source>
</evidence>
<dbReference type="Proteomes" id="UP000014254">
    <property type="component" value="Unassembled WGS sequence"/>
</dbReference>
<feature type="region of interest" description="Disordered" evidence="16">
    <location>
        <begin position="725"/>
        <end position="744"/>
    </location>
</feature>
<dbReference type="Gene3D" id="3.40.1690.20">
    <property type="match status" value="1"/>
</dbReference>
<dbReference type="InterPro" id="IPR005936">
    <property type="entry name" value="FtsH"/>
</dbReference>
<dbReference type="STRING" id="1220926.S2K3N8"/>
<dbReference type="GO" id="GO:0005524">
    <property type="term" value="F:ATP binding"/>
    <property type="evidence" value="ECO:0007669"/>
    <property type="project" value="UniProtKB-KW"/>
</dbReference>
<dbReference type="Gene3D" id="1.20.58.760">
    <property type="entry name" value="Peptidase M41"/>
    <property type="match status" value="1"/>
</dbReference>
<dbReference type="GO" id="GO:0004222">
    <property type="term" value="F:metalloendopeptidase activity"/>
    <property type="evidence" value="ECO:0007669"/>
    <property type="project" value="InterPro"/>
</dbReference>
<keyword evidence="20" id="KW-1185">Reference proteome</keyword>
<dbReference type="EMBL" id="KE123928">
    <property type="protein sequence ID" value="EPB89883.1"/>
    <property type="molecule type" value="Genomic_DNA"/>
</dbReference>